<accession>A0A5J4UYY0</accession>
<dbReference type="SUPFAM" id="SSF52540">
    <property type="entry name" value="P-loop containing nucleoside triphosphate hydrolases"/>
    <property type="match status" value="1"/>
</dbReference>
<dbReference type="GO" id="GO:0051959">
    <property type="term" value="F:dynein light intermediate chain binding"/>
    <property type="evidence" value="ECO:0007669"/>
    <property type="project" value="InterPro"/>
</dbReference>
<dbReference type="GO" id="GO:0030286">
    <property type="term" value="C:dynein complex"/>
    <property type="evidence" value="ECO:0007669"/>
    <property type="project" value="InterPro"/>
</dbReference>
<reference evidence="1 2" key="1">
    <citation type="submission" date="2019-03" db="EMBL/GenBank/DDBJ databases">
        <title>Single cell metagenomics reveals metabolic interactions within the superorganism composed of flagellate Streblomastix strix and complex community of Bacteroidetes bacteria on its surface.</title>
        <authorList>
            <person name="Treitli S.C."/>
            <person name="Kolisko M."/>
            <person name="Husnik F."/>
            <person name="Keeling P."/>
            <person name="Hampl V."/>
        </authorList>
    </citation>
    <scope>NUCLEOTIDE SEQUENCE [LARGE SCALE GENOMIC DNA]</scope>
    <source>
        <strain evidence="1">ST1C</strain>
    </source>
</reference>
<dbReference type="AlphaFoldDB" id="A0A5J4UYY0"/>
<dbReference type="PANTHER" id="PTHR22878">
    <property type="entry name" value="DYNEIN HEAVY CHAIN 6, AXONEMAL-LIKE-RELATED"/>
    <property type="match status" value="1"/>
</dbReference>
<name>A0A5J4UYY0_9EUKA</name>
<dbReference type="GO" id="GO:0045505">
    <property type="term" value="F:dynein intermediate chain binding"/>
    <property type="evidence" value="ECO:0007669"/>
    <property type="project" value="InterPro"/>
</dbReference>
<dbReference type="PANTHER" id="PTHR22878:SF68">
    <property type="entry name" value="DYNEIN HEAVY CHAIN 6, AXONEMAL-LIKE"/>
    <property type="match status" value="1"/>
</dbReference>
<dbReference type="Gene3D" id="3.40.50.300">
    <property type="entry name" value="P-loop containing nucleotide triphosphate hydrolases"/>
    <property type="match status" value="1"/>
</dbReference>
<evidence type="ECO:0000313" key="1">
    <source>
        <dbReference type="EMBL" id="KAA6375896.1"/>
    </source>
</evidence>
<dbReference type="OrthoDB" id="5593012at2759"/>
<dbReference type="Pfam" id="PF12775">
    <property type="entry name" value="AAA_7"/>
    <property type="match status" value="1"/>
</dbReference>
<dbReference type="InterPro" id="IPR027417">
    <property type="entry name" value="P-loop_NTPase"/>
</dbReference>
<dbReference type="Proteomes" id="UP000324800">
    <property type="component" value="Unassembled WGS sequence"/>
</dbReference>
<gene>
    <name evidence="1" type="ORF">EZS28_028579</name>
</gene>
<dbReference type="InterPro" id="IPR026983">
    <property type="entry name" value="DHC"/>
</dbReference>
<protein>
    <submittedName>
        <fullName evidence="1">Putative dynein heavy chain axonemal</fullName>
    </submittedName>
</protein>
<proteinExistence type="predicted"/>
<sequence>MQLQIHFVTVQKKKKNNTPNQSRRTTPKYKLPYRVSDDFIKEDAYRKLMISVSFPRDIKTVIDVVVKESNGQQIVVQTEDTVAMTTMLDMLNKVKANILVTGTTGTGKTIVVNDFLHISTVQEKSLFFQINFSAQSSAKGMQEVLEGRLTHRRSNLIGPPVGKQGIAFIDDMNTPTPEIYFAQPPIELIRQCVTQFGVYDHKKLTFIHLTDTVFVAACGLQEVEDMKLLGD</sequence>
<dbReference type="EMBL" id="SNRW01010913">
    <property type="protein sequence ID" value="KAA6375896.1"/>
    <property type="molecule type" value="Genomic_DNA"/>
</dbReference>
<evidence type="ECO:0000313" key="2">
    <source>
        <dbReference type="Proteomes" id="UP000324800"/>
    </source>
</evidence>
<dbReference type="GO" id="GO:0007018">
    <property type="term" value="P:microtubule-based movement"/>
    <property type="evidence" value="ECO:0007669"/>
    <property type="project" value="InterPro"/>
</dbReference>
<organism evidence="1 2">
    <name type="scientific">Streblomastix strix</name>
    <dbReference type="NCBI Taxonomy" id="222440"/>
    <lineage>
        <taxon>Eukaryota</taxon>
        <taxon>Metamonada</taxon>
        <taxon>Preaxostyla</taxon>
        <taxon>Oxymonadida</taxon>
        <taxon>Streblomastigidae</taxon>
        <taxon>Streblomastix</taxon>
    </lineage>
</organism>
<comment type="caution">
    <text evidence="1">The sequence shown here is derived from an EMBL/GenBank/DDBJ whole genome shotgun (WGS) entry which is preliminary data.</text>
</comment>